<dbReference type="EMBL" id="JAGIZQ010000005">
    <property type="protein sequence ID" value="KAH6628538.1"/>
    <property type="molecule type" value="Genomic_DNA"/>
</dbReference>
<accession>A0ACB7P484</accession>
<sequence length="483" mass="54444">MTSSNSVAQEASNYVPQHRTVRLPVHLGSRAGPLAIPSISKRRNEGAVPAKRPEDDENVGAGTGPAAPLEQEREQPGELDRIQSKLSLWDSEERETQLPKPIAVGMQTFRPSDQIHVMGLDLVGRYIAHTLAGCQTIPPVSYMLHRENLYKQWYKASKQLILYRGDLRITHRRVIADYISDEQAETQSGITIHNLIVTLPAAQVVQAFRRIRHRLDHRSTICLINDGLGVAEELIETYFPNESTRPIFLLGHFTTALDHTSSRFSVAEVRPGRLYLTLMPPQKVEGSQRFQIKRHPPVVRTARATHFIRLLTAMPGLNATGHPMADFLRYKLPTVAFRTIVDPLAALFDCRYDALSTNPHARQLMDRLAWELSCVLSQLPECRHSRRFRHFASTSSLREEVYHRLMLQKTADSKMRAQVAAGWDTDVDFLSGYFVRRGREMNADVAALESVMAASKAKQVMLLKRLEADIPFDTSGSSQWTAG</sequence>
<reference evidence="1 2" key="1">
    <citation type="journal article" date="2021" name="Nat. Commun.">
        <title>Genetic determinants of endophytism in the Arabidopsis root mycobiome.</title>
        <authorList>
            <person name="Mesny F."/>
            <person name="Miyauchi S."/>
            <person name="Thiergart T."/>
            <person name="Pickel B."/>
            <person name="Atanasova L."/>
            <person name="Karlsson M."/>
            <person name="Huettel B."/>
            <person name="Barry K.W."/>
            <person name="Haridas S."/>
            <person name="Chen C."/>
            <person name="Bauer D."/>
            <person name="Andreopoulos W."/>
            <person name="Pangilinan J."/>
            <person name="LaButti K."/>
            <person name="Riley R."/>
            <person name="Lipzen A."/>
            <person name="Clum A."/>
            <person name="Drula E."/>
            <person name="Henrissat B."/>
            <person name="Kohler A."/>
            <person name="Grigoriev I.V."/>
            <person name="Martin F.M."/>
            <person name="Hacquard S."/>
        </authorList>
    </citation>
    <scope>NUCLEOTIDE SEQUENCE [LARGE SCALE GENOMIC DNA]</scope>
    <source>
        <strain evidence="1 2">MPI-SDFR-AT-0079</strain>
    </source>
</reference>
<proteinExistence type="predicted"/>
<organism evidence="1 2">
    <name type="scientific">Chaetomium tenue</name>
    <dbReference type="NCBI Taxonomy" id="1854479"/>
    <lineage>
        <taxon>Eukaryota</taxon>
        <taxon>Fungi</taxon>
        <taxon>Dikarya</taxon>
        <taxon>Ascomycota</taxon>
        <taxon>Pezizomycotina</taxon>
        <taxon>Sordariomycetes</taxon>
        <taxon>Sordariomycetidae</taxon>
        <taxon>Sordariales</taxon>
        <taxon>Chaetomiaceae</taxon>
        <taxon>Chaetomium</taxon>
    </lineage>
</organism>
<keyword evidence="2" id="KW-1185">Reference proteome</keyword>
<dbReference type="Proteomes" id="UP000724584">
    <property type="component" value="Unassembled WGS sequence"/>
</dbReference>
<gene>
    <name evidence="1" type="ORF">F5144DRAFT_579310</name>
</gene>
<protein>
    <submittedName>
        <fullName evidence="1">Ketopantoate reductase PanE/ApbA C terminal-domain-containing protein</fullName>
    </submittedName>
</protein>
<comment type="caution">
    <text evidence="1">The sequence shown here is derived from an EMBL/GenBank/DDBJ whole genome shotgun (WGS) entry which is preliminary data.</text>
</comment>
<evidence type="ECO:0000313" key="2">
    <source>
        <dbReference type="Proteomes" id="UP000724584"/>
    </source>
</evidence>
<evidence type="ECO:0000313" key="1">
    <source>
        <dbReference type="EMBL" id="KAH6628538.1"/>
    </source>
</evidence>
<name>A0ACB7P484_9PEZI</name>